<dbReference type="PANTHER" id="PTHR44314">
    <property type="entry name" value="CILIA- AND FLAGELLA-ASSOCIATED PROTEIN 70"/>
    <property type="match status" value="1"/>
</dbReference>
<dbReference type="GO" id="GO:0070062">
    <property type="term" value="C:extracellular exosome"/>
    <property type="evidence" value="ECO:0007669"/>
    <property type="project" value="TreeGrafter"/>
</dbReference>
<dbReference type="PANTHER" id="PTHR44314:SF1">
    <property type="entry name" value="CILIA- AND FLAGELLA-ASSOCIATED PROTEIN 70"/>
    <property type="match status" value="1"/>
</dbReference>
<dbReference type="SUPFAM" id="SSF81901">
    <property type="entry name" value="HCP-like"/>
    <property type="match status" value="1"/>
</dbReference>
<dbReference type="Proteomes" id="UP000283543">
    <property type="component" value="Unassembled WGS sequence"/>
</dbReference>
<feature type="repeat" description="TPR" evidence="3">
    <location>
        <begin position="505"/>
        <end position="538"/>
    </location>
</feature>
<evidence type="ECO:0000256" key="3">
    <source>
        <dbReference type="PROSITE-ProRule" id="PRU00339"/>
    </source>
</evidence>
<dbReference type="GO" id="GO:0031514">
    <property type="term" value="C:motile cilium"/>
    <property type="evidence" value="ECO:0007669"/>
    <property type="project" value="TreeGrafter"/>
</dbReference>
<dbReference type="Gene3D" id="1.25.40.10">
    <property type="entry name" value="Tetratricopeptide repeat domain"/>
    <property type="match status" value="3"/>
</dbReference>
<name>A0A418BKK2_APHAT</name>
<protein>
    <submittedName>
        <fullName evidence="4">Uncharacterized protein</fullName>
    </submittedName>
</protein>
<gene>
    <name evidence="4" type="ORF">DYB34_009121</name>
</gene>
<dbReference type="GO" id="GO:0060271">
    <property type="term" value="P:cilium assembly"/>
    <property type="evidence" value="ECO:0007669"/>
    <property type="project" value="TreeGrafter"/>
</dbReference>
<evidence type="ECO:0000256" key="2">
    <source>
        <dbReference type="ARBA" id="ARBA00022803"/>
    </source>
</evidence>
<dbReference type="GO" id="GO:0003341">
    <property type="term" value="P:cilium movement"/>
    <property type="evidence" value="ECO:0007669"/>
    <property type="project" value="TreeGrafter"/>
</dbReference>
<organism evidence="4 5">
    <name type="scientific">Aphanomyces astaci</name>
    <name type="common">Crayfish plague agent</name>
    <dbReference type="NCBI Taxonomy" id="112090"/>
    <lineage>
        <taxon>Eukaryota</taxon>
        <taxon>Sar</taxon>
        <taxon>Stramenopiles</taxon>
        <taxon>Oomycota</taxon>
        <taxon>Saprolegniomycetes</taxon>
        <taxon>Saprolegniales</taxon>
        <taxon>Verrucalvaceae</taxon>
        <taxon>Aphanomyces</taxon>
    </lineage>
</organism>
<sequence>MVLKIGVARDNDVDVLVKAVDVPLRPLVVAVQLDQLVAFSDTIGVQVGVAFDVAFAEYFKGAKALSLLSLSIRHLPQEWKLVPKEGEDVAMLVASPEANAAKYTATIVLPGFVDTEVVGDTPPASTVSLALEGKLELDATKDFKSEGDSSNDNDDMWVVKLEPVDPTQLWFLSKWIESQCTAAIFIQRAQAGVDSWTATSYLSLATALVPGSDIVSSVAPLAQGVAPSRESLEETLAKATSSDDKKKAQAALNDFDNVLTRIAGQAASYVSAGAMCHVEVALLPGAWVPLPPVPTPPAMTLQELIPPRPPLPPFPQRDAQVSMHKELRKIVSMLIKEYDKLFLQPTDNDHDDDDECTLLSKDDRRQKLIFHLNAEGLYFDFKEKLKKALVAVIREKFPTSTASGTIPPLGALSPPQRHDQTAFFAQLYSYLMEEVHVVLNGVFHGVEVHEAEDDSPDAIRLQLATLKLQAWESEVNGQLKKASTAYTDRVHVAAKHARDIPDLHTPVWFDFALFYARIQDLDKAGECLRQCLAIDPTHLGAIQAYGALLCQNHEFDVADIARSHGLLAVYYAISQSDRTGNLRLHELMQAAALTKSTATFSSPTAECVGIAAYCKDLGLFSLAQDALALGDAVMKPKTVLSTAVLATQKLVLGAIDLHFHRFAEAKQWCQDALDHNPDCADGWYLHGLVASTQNDLAVALASYSQALARPDQLHDMYRLPLYLQLGALFIHHQQWVGVVSVRQDDWEGAEMALAEANVLDRTNADVWGYLALVCLNATPPRLREAEQALEQALRYDLANTTLLRELSNGFVALDKLEVAESLLRRSLLAGDSSLTRKTLADVLAAQNCASTALDQYKKALEGCSSMGDRAALLARCADLLSMLGRLEEAKEYLDMAQHQQQGADKEALIGRQVQQHHHRVDGP</sequence>
<dbReference type="Pfam" id="PF13181">
    <property type="entry name" value="TPR_8"/>
    <property type="match status" value="1"/>
</dbReference>
<evidence type="ECO:0000313" key="4">
    <source>
        <dbReference type="EMBL" id="RHY45112.1"/>
    </source>
</evidence>
<evidence type="ECO:0000256" key="1">
    <source>
        <dbReference type="ARBA" id="ARBA00022737"/>
    </source>
</evidence>
<dbReference type="PROSITE" id="PS50005">
    <property type="entry name" value="TPR"/>
    <property type="match status" value="1"/>
</dbReference>
<dbReference type="SMART" id="SM00028">
    <property type="entry name" value="TPR"/>
    <property type="match status" value="6"/>
</dbReference>
<comment type="caution">
    <text evidence="4">The sequence shown here is derived from an EMBL/GenBank/DDBJ whole genome shotgun (WGS) entry which is preliminary data.</text>
</comment>
<dbReference type="AlphaFoldDB" id="A0A418BKK2"/>
<dbReference type="SUPFAM" id="SSF48452">
    <property type="entry name" value="TPR-like"/>
    <property type="match status" value="1"/>
</dbReference>
<proteinExistence type="predicted"/>
<dbReference type="InterPro" id="IPR019734">
    <property type="entry name" value="TPR_rpt"/>
</dbReference>
<dbReference type="EMBL" id="QUTB01007651">
    <property type="protein sequence ID" value="RHY45112.1"/>
    <property type="molecule type" value="Genomic_DNA"/>
</dbReference>
<dbReference type="InterPro" id="IPR052628">
    <property type="entry name" value="CFAP70"/>
</dbReference>
<dbReference type="VEuPathDB" id="FungiDB:H257_16260"/>
<dbReference type="InterPro" id="IPR011990">
    <property type="entry name" value="TPR-like_helical_dom_sf"/>
</dbReference>
<keyword evidence="2 3" id="KW-0802">TPR repeat</keyword>
<keyword evidence="1" id="KW-0677">Repeat</keyword>
<evidence type="ECO:0000313" key="5">
    <source>
        <dbReference type="Proteomes" id="UP000283543"/>
    </source>
</evidence>
<reference evidence="4 5" key="1">
    <citation type="submission" date="2018-08" db="EMBL/GenBank/DDBJ databases">
        <title>Aphanomyces genome sequencing and annotation.</title>
        <authorList>
            <person name="Minardi D."/>
            <person name="Oidtmann B."/>
            <person name="Van Der Giezen M."/>
            <person name="Studholme D.J."/>
        </authorList>
    </citation>
    <scope>NUCLEOTIDE SEQUENCE [LARGE SCALE GENOMIC DNA]</scope>
    <source>
        <strain evidence="4 5">Si</strain>
    </source>
</reference>
<accession>A0A418BKK2</accession>